<name>A0A9W8MTN1_9AGAR</name>
<keyword evidence="3" id="KW-1185">Reference proteome</keyword>
<sequence>MYRHWAFQPLALVALLFALGFSQLNEILATDFCRNASSPPALVKMATWAGVCLPETKTRIPSVLTSWELHTLQPVANKLPDPTEMVNNRVEIGKISAALAAIGTPESQLMMDAIEKYDDQAKATIRSLSKLSYASTLTHNTLVGSLAGIVKALVEFPKGEKRPRVLRTMIQLRQDAIDAWVQGLQDELKELLSQASETLANLDGCDLHLKQVLRTSGRAKGQQQENAGPEAAHDWGQTLFGAGHEHIRPAALEAVTKLEALIRESSLARDVVGRLSIDVVKLMTGIEAAYRYPDTMLAVEMTLEKEVELVVDMLRKLGGDAELVGAPRNIEDGTDPE</sequence>
<dbReference type="AlphaFoldDB" id="A0A9W8MTN1"/>
<proteinExistence type="predicted"/>
<gene>
    <name evidence="2" type="ORF">NLJ89_g7478</name>
</gene>
<keyword evidence="1" id="KW-0732">Signal</keyword>
<evidence type="ECO:0000313" key="2">
    <source>
        <dbReference type="EMBL" id="KAJ3505332.1"/>
    </source>
</evidence>
<evidence type="ECO:0000256" key="1">
    <source>
        <dbReference type="SAM" id="SignalP"/>
    </source>
</evidence>
<dbReference type="Proteomes" id="UP001148786">
    <property type="component" value="Unassembled WGS sequence"/>
</dbReference>
<feature type="chain" id="PRO_5040875014" evidence="1">
    <location>
        <begin position="30"/>
        <end position="337"/>
    </location>
</feature>
<evidence type="ECO:0000313" key="3">
    <source>
        <dbReference type="Proteomes" id="UP001148786"/>
    </source>
</evidence>
<reference evidence="2" key="1">
    <citation type="submission" date="2022-07" db="EMBL/GenBank/DDBJ databases">
        <title>Genome Sequence of Agrocybe chaxingu.</title>
        <authorList>
            <person name="Buettner E."/>
        </authorList>
    </citation>
    <scope>NUCLEOTIDE SEQUENCE</scope>
    <source>
        <strain evidence="2">MP-N11</strain>
    </source>
</reference>
<comment type="caution">
    <text evidence="2">The sequence shown here is derived from an EMBL/GenBank/DDBJ whole genome shotgun (WGS) entry which is preliminary data.</text>
</comment>
<protein>
    <submittedName>
        <fullName evidence="2">Uncharacterized protein</fullName>
    </submittedName>
</protein>
<accession>A0A9W8MTN1</accession>
<organism evidence="2 3">
    <name type="scientific">Agrocybe chaxingu</name>
    <dbReference type="NCBI Taxonomy" id="84603"/>
    <lineage>
        <taxon>Eukaryota</taxon>
        <taxon>Fungi</taxon>
        <taxon>Dikarya</taxon>
        <taxon>Basidiomycota</taxon>
        <taxon>Agaricomycotina</taxon>
        <taxon>Agaricomycetes</taxon>
        <taxon>Agaricomycetidae</taxon>
        <taxon>Agaricales</taxon>
        <taxon>Agaricineae</taxon>
        <taxon>Strophariaceae</taxon>
        <taxon>Agrocybe</taxon>
    </lineage>
</organism>
<dbReference type="OrthoDB" id="3188916at2759"/>
<feature type="signal peptide" evidence="1">
    <location>
        <begin position="1"/>
        <end position="29"/>
    </location>
</feature>
<dbReference type="EMBL" id="JANKHO010000896">
    <property type="protein sequence ID" value="KAJ3505332.1"/>
    <property type="molecule type" value="Genomic_DNA"/>
</dbReference>